<name>A0A1N6GA26_9BURK</name>
<dbReference type="Gene3D" id="1.20.1250.20">
    <property type="entry name" value="MFS general substrate transporter like domains"/>
    <property type="match status" value="1"/>
</dbReference>
<feature type="transmembrane region" description="Helical" evidence="5">
    <location>
        <begin position="376"/>
        <end position="396"/>
    </location>
</feature>
<feature type="transmembrane region" description="Helical" evidence="5">
    <location>
        <begin position="21"/>
        <end position="42"/>
    </location>
</feature>
<evidence type="ECO:0000259" key="6">
    <source>
        <dbReference type="PROSITE" id="PS50850"/>
    </source>
</evidence>
<dbReference type="Proteomes" id="UP000184693">
    <property type="component" value="Unassembled WGS sequence"/>
</dbReference>
<gene>
    <name evidence="7" type="ORF">SAMN05444168_2239</name>
</gene>
<evidence type="ECO:0000256" key="3">
    <source>
        <dbReference type="ARBA" id="ARBA00022989"/>
    </source>
</evidence>
<feature type="transmembrane region" description="Helical" evidence="5">
    <location>
        <begin position="317"/>
        <end position="336"/>
    </location>
</feature>
<feature type="transmembrane region" description="Helical" evidence="5">
    <location>
        <begin position="289"/>
        <end position="310"/>
    </location>
</feature>
<dbReference type="PANTHER" id="PTHR23508">
    <property type="entry name" value="CARBOXYLIC ACID TRANSPORTER PROTEIN HOMOLOG"/>
    <property type="match status" value="1"/>
</dbReference>
<dbReference type="AlphaFoldDB" id="A0A1N6GA26"/>
<evidence type="ECO:0000256" key="2">
    <source>
        <dbReference type="ARBA" id="ARBA00022692"/>
    </source>
</evidence>
<dbReference type="PANTHER" id="PTHR23508:SF10">
    <property type="entry name" value="CARBOXYLIC ACID TRANSPORTER PROTEIN HOMOLOG"/>
    <property type="match status" value="1"/>
</dbReference>
<dbReference type="InterPro" id="IPR036259">
    <property type="entry name" value="MFS_trans_sf"/>
</dbReference>
<dbReference type="GO" id="GO:0005886">
    <property type="term" value="C:plasma membrane"/>
    <property type="evidence" value="ECO:0007669"/>
    <property type="project" value="TreeGrafter"/>
</dbReference>
<dbReference type="CDD" id="cd17316">
    <property type="entry name" value="MFS_SV2_like"/>
    <property type="match status" value="1"/>
</dbReference>
<dbReference type="SUPFAM" id="SSF103473">
    <property type="entry name" value="MFS general substrate transporter"/>
    <property type="match status" value="1"/>
</dbReference>
<feature type="transmembrane region" description="Helical" evidence="5">
    <location>
        <begin position="253"/>
        <end position="274"/>
    </location>
</feature>
<evidence type="ECO:0000313" key="8">
    <source>
        <dbReference type="Proteomes" id="UP000184693"/>
    </source>
</evidence>
<dbReference type="PROSITE" id="PS50850">
    <property type="entry name" value="MFS"/>
    <property type="match status" value="1"/>
</dbReference>
<feature type="transmembrane region" description="Helical" evidence="5">
    <location>
        <begin position="148"/>
        <end position="171"/>
    </location>
</feature>
<feature type="transmembrane region" description="Helical" evidence="5">
    <location>
        <begin position="342"/>
        <end position="364"/>
    </location>
</feature>
<feature type="transmembrane region" description="Helical" evidence="5">
    <location>
        <begin position="402"/>
        <end position="425"/>
    </location>
</feature>
<protein>
    <submittedName>
        <fullName evidence="7">MFS transporter, putative metabolite:H+ symporter</fullName>
    </submittedName>
</protein>
<sequence length="438" mass="47369">MRTVEAFVSDTMDGARITPTHVKVVALVAAGYCIDVIDYAIYGSFIPDMLRQHFATQAQLGWVGSAQLFGLAIGTFLQGQFTDRFGRKAVYQFNLLLFGLATIASALAPTVMWLLVTRFIAGLGLGAEQPLAFTYAGEYAPKDIRGRILALVHFIGGALVWPLAFLVTLYFRESIGWRGIWGAIGVAALVLFVLRFALPESPRWLAAKGRGKEALAIIKKMGLGSPSEELSDVAITTTTDPFAVVWKDYRVRLLAAMVCFSAFFCVTIGLGTWLPNIMSSKGFTITRSLSYTFGMTMAAPCASLFMMYALDRFGRRRTAFIAFLCSGAFAIVFANASTDMQLIAAGFLMIFFYQVGGNTMQIFTSEVFPTQARASGFGMAAGIGRLATAGFVPALPMIQHTYGLPVVFGTIAALMAIAASGLHLIGPETRRRSLESIA</sequence>
<feature type="transmembrane region" description="Helical" evidence="5">
    <location>
        <begin position="89"/>
        <end position="107"/>
    </location>
</feature>
<dbReference type="RefSeq" id="WP_083611392.1">
    <property type="nucleotide sequence ID" value="NZ_FSRM01000001.1"/>
</dbReference>
<keyword evidence="2 5" id="KW-0812">Transmembrane</keyword>
<evidence type="ECO:0000256" key="5">
    <source>
        <dbReference type="SAM" id="Phobius"/>
    </source>
</evidence>
<keyword evidence="4 5" id="KW-0472">Membrane</keyword>
<dbReference type="PROSITE" id="PS00217">
    <property type="entry name" value="SUGAR_TRANSPORT_2"/>
    <property type="match status" value="1"/>
</dbReference>
<dbReference type="InterPro" id="IPR020846">
    <property type="entry name" value="MFS_dom"/>
</dbReference>
<evidence type="ECO:0000256" key="4">
    <source>
        <dbReference type="ARBA" id="ARBA00023136"/>
    </source>
</evidence>
<proteinExistence type="predicted"/>
<dbReference type="Pfam" id="PF00083">
    <property type="entry name" value="Sugar_tr"/>
    <property type="match status" value="1"/>
</dbReference>
<dbReference type="EMBL" id="FSRM01000001">
    <property type="protein sequence ID" value="SIO04409.1"/>
    <property type="molecule type" value="Genomic_DNA"/>
</dbReference>
<dbReference type="InterPro" id="IPR005829">
    <property type="entry name" value="Sugar_transporter_CS"/>
</dbReference>
<feature type="transmembrane region" description="Helical" evidence="5">
    <location>
        <begin position="54"/>
        <end position="77"/>
    </location>
</feature>
<evidence type="ECO:0000256" key="1">
    <source>
        <dbReference type="ARBA" id="ARBA00004141"/>
    </source>
</evidence>
<evidence type="ECO:0000313" key="7">
    <source>
        <dbReference type="EMBL" id="SIO04409.1"/>
    </source>
</evidence>
<accession>A0A1N6GA26</accession>
<comment type="subcellular location">
    <subcellularLocation>
        <location evidence="1">Membrane</location>
        <topology evidence="1">Multi-pass membrane protein</topology>
    </subcellularLocation>
</comment>
<dbReference type="PROSITE" id="PS00216">
    <property type="entry name" value="SUGAR_TRANSPORT_1"/>
    <property type="match status" value="1"/>
</dbReference>
<feature type="domain" description="Major facilitator superfamily (MFS) profile" evidence="6">
    <location>
        <begin position="24"/>
        <end position="430"/>
    </location>
</feature>
<feature type="transmembrane region" description="Helical" evidence="5">
    <location>
        <begin position="177"/>
        <end position="198"/>
    </location>
</feature>
<dbReference type="OrthoDB" id="9787026at2"/>
<organism evidence="7 8">
    <name type="scientific">Paraburkholderia phenazinium</name>
    <dbReference type="NCBI Taxonomy" id="60549"/>
    <lineage>
        <taxon>Bacteria</taxon>
        <taxon>Pseudomonadati</taxon>
        <taxon>Pseudomonadota</taxon>
        <taxon>Betaproteobacteria</taxon>
        <taxon>Burkholderiales</taxon>
        <taxon>Burkholderiaceae</taxon>
        <taxon>Paraburkholderia</taxon>
    </lineage>
</organism>
<reference evidence="7 8" key="1">
    <citation type="submission" date="2016-11" db="EMBL/GenBank/DDBJ databases">
        <authorList>
            <person name="Jaros S."/>
            <person name="Januszkiewicz K."/>
            <person name="Wedrychowicz H."/>
        </authorList>
    </citation>
    <scope>NUCLEOTIDE SEQUENCE [LARGE SCALE GENOMIC DNA]</scope>
    <source>
        <strain evidence="7 8">GAS86</strain>
    </source>
</reference>
<dbReference type="GO" id="GO:0046943">
    <property type="term" value="F:carboxylic acid transmembrane transporter activity"/>
    <property type="evidence" value="ECO:0007669"/>
    <property type="project" value="TreeGrafter"/>
</dbReference>
<dbReference type="InterPro" id="IPR005828">
    <property type="entry name" value="MFS_sugar_transport-like"/>
</dbReference>
<keyword evidence="3 5" id="KW-1133">Transmembrane helix</keyword>